<gene>
    <name evidence="1" type="ORF">BSK47_31850</name>
</gene>
<dbReference type="EMBL" id="MPTO01000058">
    <property type="protein sequence ID" value="OME09728.1"/>
    <property type="molecule type" value="Genomic_DNA"/>
</dbReference>
<organism evidence="1 2">
    <name type="scientific">Paenibacillus odorifer</name>
    <dbReference type="NCBI Taxonomy" id="189426"/>
    <lineage>
        <taxon>Bacteria</taxon>
        <taxon>Bacillati</taxon>
        <taxon>Bacillota</taxon>
        <taxon>Bacilli</taxon>
        <taxon>Bacillales</taxon>
        <taxon>Paenibacillaceae</taxon>
        <taxon>Paenibacillus</taxon>
    </lineage>
</organism>
<reference evidence="1 2" key="1">
    <citation type="submission" date="2016-10" db="EMBL/GenBank/DDBJ databases">
        <title>Paenibacillus species isolates.</title>
        <authorList>
            <person name="Beno S.M."/>
        </authorList>
    </citation>
    <scope>NUCLEOTIDE SEQUENCE [LARGE SCALE GENOMIC DNA]</scope>
    <source>
        <strain evidence="1 2">FSL H7-0918</strain>
    </source>
</reference>
<evidence type="ECO:0000313" key="1">
    <source>
        <dbReference type="EMBL" id="OME09728.1"/>
    </source>
</evidence>
<comment type="caution">
    <text evidence="1">The sequence shown here is derived from an EMBL/GenBank/DDBJ whole genome shotgun (WGS) entry which is preliminary data.</text>
</comment>
<dbReference type="RefSeq" id="WP_076139042.1">
    <property type="nucleotide sequence ID" value="NZ_MKQL01000024.1"/>
</dbReference>
<accession>A0AB36J3Z7</accession>
<evidence type="ECO:0000313" key="2">
    <source>
        <dbReference type="Proteomes" id="UP000187323"/>
    </source>
</evidence>
<protein>
    <submittedName>
        <fullName evidence="1">Uncharacterized protein</fullName>
    </submittedName>
</protein>
<sequence>MENIIDENTVLRHYFPLPAHLYYMDIDCLKTVAHEEERGHNLTGLINALYIQGHLDLDRLLNCTRKEIYQARRIGAKKQVLLLNLLERISADPKIIENHKIPPTITIHTEKDIGELTLKKIIGKYKETHVDSLKLEETNEKEVRLKNIKNRLREMGMIQ</sequence>
<dbReference type="AlphaFoldDB" id="A0AB36J3Z7"/>
<dbReference type="Proteomes" id="UP000187323">
    <property type="component" value="Unassembled WGS sequence"/>
</dbReference>
<name>A0AB36J3Z7_9BACL</name>
<proteinExistence type="predicted"/>